<name>A0ABR5DA48_9HYPH</name>
<organism evidence="2 3">
    <name type="scientific">Agrobacterium arsenijevicii</name>
    <dbReference type="NCBI Taxonomy" id="1585697"/>
    <lineage>
        <taxon>Bacteria</taxon>
        <taxon>Pseudomonadati</taxon>
        <taxon>Pseudomonadota</taxon>
        <taxon>Alphaproteobacteria</taxon>
        <taxon>Hyphomicrobiales</taxon>
        <taxon>Rhizobiaceae</taxon>
        <taxon>Rhizobium/Agrobacterium group</taxon>
        <taxon>Agrobacterium</taxon>
    </lineage>
</organism>
<gene>
    <name evidence="2" type="ORF">RP75_07640</name>
</gene>
<protein>
    <submittedName>
        <fullName evidence="2">Uncharacterized protein</fullName>
    </submittedName>
</protein>
<evidence type="ECO:0000256" key="1">
    <source>
        <dbReference type="SAM" id="MobiDB-lite"/>
    </source>
</evidence>
<proteinExistence type="predicted"/>
<comment type="caution">
    <text evidence="2">The sequence shown here is derived from an EMBL/GenBank/DDBJ whole genome shotgun (WGS) entry which is preliminary data.</text>
</comment>
<evidence type="ECO:0000313" key="3">
    <source>
        <dbReference type="Proteomes" id="UP000032564"/>
    </source>
</evidence>
<dbReference type="EMBL" id="JWIT01000004">
    <property type="protein sequence ID" value="KJF73934.1"/>
    <property type="molecule type" value="Genomic_DNA"/>
</dbReference>
<accession>A0ABR5DA48</accession>
<feature type="compositionally biased region" description="Polar residues" evidence="1">
    <location>
        <begin position="8"/>
        <end position="19"/>
    </location>
</feature>
<evidence type="ECO:0000313" key="2">
    <source>
        <dbReference type="EMBL" id="KJF73934.1"/>
    </source>
</evidence>
<feature type="region of interest" description="Disordered" evidence="1">
    <location>
        <begin position="1"/>
        <end position="27"/>
    </location>
</feature>
<dbReference type="Proteomes" id="UP000032564">
    <property type="component" value="Unassembled WGS sequence"/>
</dbReference>
<reference evidence="2 3" key="1">
    <citation type="submission" date="2014-12" db="EMBL/GenBank/DDBJ databases">
        <authorList>
            <person name="Kuzmanovic N."/>
            <person name="Pulawska J."/>
            <person name="Obradovic A."/>
        </authorList>
    </citation>
    <scope>NUCLEOTIDE SEQUENCE [LARGE SCALE GENOMIC DNA]</scope>
    <source>
        <strain evidence="2 3">KFB 330</strain>
    </source>
</reference>
<sequence length="120" mass="13452">MLPPLRDFSSQRVKVTASQGEKVPKTVEDGEKSEAACLFPRWLTSWFASRRMCGLQRSENKATQYGNALQRRLGRECLMNTFAALRVFGLNICSRRSEIPGPGMAGCGRIRLQPEKITGF</sequence>
<keyword evidence="3" id="KW-1185">Reference proteome</keyword>